<feature type="region of interest" description="Disordered" evidence="2">
    <location>
        <begin position="867"/>
        <end position="886"/>
    </location>
</feature>
<accession>A0A172TM84</accession>
<sequence>MSRRANQNQEPMIKMQQGGTAPVISYNVPEPTTYSGRNFIDLQLPDGYFLQKKQEVTVNGISNGAQSPSTEILPSAVETLRFAQESGERLTTGLANLTAEEVLRKEETGEKLNIVRTMTGALAHNFIARDTQTEPVFTSGPAEEHLPIFRAPQEPNGSNDGGMAQMLPPRDTEDPFPEEDPISVSVSISSPAANAVIQGIHTGAVVDIRGTAFVDSGLGSIKYVSVTIGTSAAKTASLSANGDWVLSGVVLANPGQTNIYVKAMHTNGKNSAARQIVVTVQLAQAPDVTIPTVNITSPASSSIASKDGAVSANVTIEGTASDDRGISKVELIVNNGTPVQAESTNNFQNWKKTITIPQGSNSLVVNAYDAAGNKGTASKTLLIDTTIPAIGITSPVNAVQIAGTQSQGAMVEILGTATDASGIERVEITTSGNPVPIRASENATGDWSKWKATLSFNATEKVFITAKAYDKAGNFNEKTIEVNVSIIPEVNSRLKRIILVESYRLTSYLANYGAGRTIKTFSLLPGEKSKISIKSYSQNETTMKSASTILDSVTDDISIEFENSIAKEQSDKKNYSESNDYKLEATAGVSWGWGSASLSASTSGGTNSAREQFAKNVVNNTQKHVSKASARRDVQINTTYEEKNTTSEESSIVREIENINVSRTLNFVFRQMNQEFLTFLHLVDVRIGFFETFVVGENKYREVTLPQLDALIKDTIIPEKRVEVRNAILYQLLNVFDYQDRHHAFVEEEPFKDRNGQDIPLSHYLRVKKDYVTEYVDEASGTAIEVPGIILAANRNVLRTEGIVVEALLGQGEALDDYSRNLQAESVREKELRNDLLEMEIKMKKLALEILDNKDTAAAELYRMLTTQSTTQQQPEEEARAEALVR</sequence>
<dbReference type="AlphaFoldDB" id="A0A172TM84"/>
<reference evidence="3 4" key="1">
    <citation type="submission" date="2015-01" db="EMBL/GenBank/DDBJ databases">
        <title>Paenibacillus swuensis/DY6/whole genome sequencing.</title>
        <authorList>
            <person name="Kim M.K."/>
            <person name="Srinivasan S."/>
            <person name="Lee J.-J."/>
        </authorList>
    </citation>
    <scope>NUCLEOTIDE SEQUENCE [LARGE SCALE GENOMIC DNA]</scope>
    <source>
        <strain evidence="3 4">DY6</strain>
    </source>
</reference>
<feature type="compositionally biased region" description="Basic and acidic residues" evidence="2">
    <location>
        <begin position="877"/>
        <end position="886"/>
    </location>
</feature>
<evidence type="ECO:0008006" key="5">
    <source>
        <dbReference type="Google" id="ProtNLM"/>
    </source>
</evidence>
<dbReference type="Pfam" id="PF17957">
    <property type="entry name" value="Big_7"/>
    <property type="match status" value="1"/>
</dbReference>
<dbReference type="KEGG" id="pswu:SY83_19815"/>
<dbReference type="STRING" id="1178515.SY83_19815"/>
<evidence type="ECO:0000313" key="3">
    <source>
        <dbReference type="EMBL" id="ANE48165.1"/>
    </source>
</evidence>
<dbReference type="OrthoDB" id="8477333at2"/>
<keyword evidence="4" id="KW-1185">Reference proteome</keyword>
<evidence type="ECO:0000256" key="1">
    <source>
        <dbReference type="SAM" id="Coils"/>
    </source>
</evidence>
<protein>
    <recommendedName>
        <fullName evidence="5">Bacterial Ig-like domain-containing protein</fullName>
    </recommendedName>
</protein>
<dbReference type="EMBL" id="CP011388">
    <property type="protein sequence ID" value="ANE48165.1"/>
    <property type="molecule type" value="Genomic_DNA"/>
</dbReference>
<dbReference type="InterPro" id="IPR013783">
    <property type="entry name" value="Ig-like_fold"/>
</dbReference>
<proteinExistence type="predicted"/>
<evidence type="ECO:0000256" key="2">
    <source>
        <dbReference type="SAM" id="MobiDB-lite"/>
    </source>
</evidence>
<feature type="region of interest" description="Disordered" evidence="2">
    <location>
        <begin position="151"/>
        <end position="180"/>
    </location>
</feature>
<name>A0A172TM84_9BACL</name>
<keyword evidence="1" id="KW-0175">Coiled coil</keyword>
<dbReference type="PATRIC" id="fig|1178515.4.peg.4008"/>
<feature type="coiled-coil region" evidence="1">
    <location>
        <begin position="815"/>
        <end position="849"/>
    </location>
</feature>
<dbReference type="Proteomes" id="UP000076927">
    <property type="component" value="Chromosome"/>
</dbReference>
<gene>
    <name evidence="3" type="ORF">SY83_19815</name>
</gene>
<organism evidence="3 4">
    <name type="scientific">Paenibacillus swuensis</name>
    <dbReference type="NCBI Taxonomy" id="1178515"/>
    <lineage>
        <taxon>Bacteria</taxon>
        <taxon>Bacillati</taxon>
        <taxon>Bacillota</taxon>
        <taxon>Bacilli</taxon>
        <taxon>Bacillales</taxon>
        <taxon>Paenibacillaceae</taxon>
        <taxon>Paenibacillus</taxon>
    </lineage>
</organism>
<dbReference type="Gene3D" id="2.60.40.10">
    <property type="entry name" value="Immunoglobulins"/>
    <property type="match status" value="2"/>
</dbReference>
<evidence type="ECO:0000313" key="4">
    <source>
        <dbReference type="Proteomes" id="UP000076927"/>
    </source>
</evidence>